<feature type="compositionally biased region" description="Low complexity" evidence="1">
    <location>
        <begin position="55"/>
        <end position="75"/>
    </location>
</feature>
<keyword evidence="2" id="KW-1185">Reference proteome</keyword>
<evidence type="ECO:0000256" key="1">
    <source>
        <dbReference type="SAM" id="MobiDB-lite"/>
    </source>
</evidence>
<dbReference type="GeneID" id="109263438"/>
<proteinExistence type="predicted"/>
<dbReference type="AlphaFoldDB" id="A0A9W2VPR6"/>
<evidence type="ECO:0000313" key="2">
    <source>
        <dbReference type="Proteomes" id="UP001165780"/>
    </source>
</evidence>
<keyword evidence="3" id="KW-0675">Receptor</keyword>
<gene>
    <name evidence="3" type="primary">GPR63</name>
</gene>
<protein>
    <submittedName>
        <fullName evidence="3">Probable G-protein coupled receptor 63 isoform X2</fullName>
    </submittedName>
</protein>
<sequence>MVGHKPAAGAALGCWVPALVLPLPRRRGDQTRRGAGGAAGNPRAQQPWGRLDGGLPPESESLRLPPPSLLASAPSPLLPQPSRPETRRAPLRGSFGYPGGGNPSADWEAAALARDAPHFLLQLPPPPPPPGSPHRLLLFLLLLCLEASFSAAERSAMSGKFREGLEGAMLPGLCCRRPRAALCMRREMDRVCPSPEAPREL</sequence>
<name>A0A9W2VPR6_PANPR</name>
<feature type="region of interest" description="Disordered" evidence="1">
    <location>
        <begin position="27"/>
        <end position="100"/>
    </location>
</feature>
<accession>A0A9W2VPR6</accession>
<dbReference type="CTD" id="81491"/>
<evidence type="ECO:0000313" key="3">
    <source>
        <dbReference type="RefSeq" id="XP_053760620.1"/>
    </source>
</evidence>
<reference evidence="3" key="1">
    <citation type="submission" date="2025-08" db="UniProtKB">
        <authorList>
            <consortium name="RefSeq"/>
        </authorList>
    </citation>
    <scope>IDENTIFICATION</scope>
    <source>
        <tissue evidence="3">Whole blood</tissue>
    </source>
</reference>
<dbReference type="Proteomes" id="UP001165780">
    <property type="component" value="Unplaced"/>
</dbReference>
<organism evidence="2 3">
    <name type="scientific">Panthera pardus</name>
    <name type="common">Leopard</name>
    <name type="synonym">Felis pardus</name>
    <dbReference type="NCBI Taxonomy" id="9691"/>
    <lineage>
        <taxon>Eukaryota</taxon>
        <taxon>Metazoa</taxon>
        <taxon>Chordata</taxon>
        <taxon>Craniata</taxon>
        <taxon>Vertebrata</taxon>
        <taxon>Euteleostomi</taxon>
        <taxon>Mammalia</taxon>
        <taxon>Eutheria</taxon>
        <taxon>Laurasiatheria</taxon>
        <taxon>Carnivora</taxon>
        <taxon>Feliformia</taxon>
        <taxon>Felidae</taxon>
        <taxon>Pantherinae</taxon>
        <taxon>Panthera</taxon>
    </lineage>
</organism>
<dbReference type="RefSeq" id="XP_053760620.1">
    <property type="nucleotide sequence ID" value="XM_053904645.1"/>
</dbReference>